<dbReference type="RefSeq" id="WP_056681835.1">
    <property type="nucleotide sequence ID" value="NZ_CP085712.1"/>
</dbReference>
<accession>A0A0Q3VS97</accession>
<reference evidence="1 2" key="1">
    <citation type="submission" date="2015-09" db="EMBL/GenBank/DDBJ databases">
        <title>Genome sequencing project for genomic taxonomy and phylogenomics of Bacillus-like bacteria.</title>
        <authorList>
            <person name="Liu B."/>
            <person name="Wang J."/>
            <person name="Zhu Y."/>
            <person name="Liu G."/>
            <person name="Chen Q."/>
            <person name="Chen Z."/>
            <person name="Lan J."/>
            <person name="Che J."/>
            <person name="Ge C."/>
            <person name="Shi H."/>
            <person name="Pan Z."/>
            <person name="Liu X."/>
        </authorList>
    </citation>
    <scope>NUCLEOTIDE SEQUENCE [LARGE SCALE GENOMIC DNA]</scope>
    <source>
        <strain evidence="1 2">FJAT-18043</strain>
    </source>
</reference>
<evidence type="ECO:0000313" key="1">
    <source>
        <dbReference type="EMBL" id="KQL27570.1"/>
    </source>
</evidence>
<dbReference type="EMBL" id="LJIX01000003">
    <property type="protein sequence ID" value="KQL27570.1"/>
    <property type="molecule type" value="Genomic_DNA"/>
</dbReference>
<dbReference type="PATRIC" id="fig|1637975.4.peg.5580"/>
<dbReference type="STRING" id="1637975.AN957_01145"/>
<keyword evidence="2" id="KW-1185">Reference proteome</keyword>
<dbReference type="AlphaFoldDB" id="A0A0Q3VS97"/>
<name>A0A0Q3VS97_9BACI</name>
<sequence>MEKGIYTSGYGAKESLYVRTGSWITAVPEDAEVLAKVADDDDFFIAGLWPGHGKAKGKTLAFTTIYNEQPFTLFANDLTFRAHTQHSFRLLANCFFLASIYDKK</sequence>
<comment type="caution">
    <text evidence="1">The sequence shown here is derived from an EMBL/GenBank/DDBJ whole genome shotgun (WGS) entry which is preliminary data.</text>
</comment>
<organism evidence="1 2">
    <name type="scientific">Cytobacillus solani</name>
    <dbReference type="NCBI Taxonomy" id="1637975"/>
    <lineage>
        <taxon>Bacteria</taxon>
        <taxon>Bacillati</taxon>
        <taxon>Bacillota</taxon>
        <taxon>Bacilli</taxon>
        <taxon>Bacillales</taxon>
        <taxon>Bacillaceae</taxon>
        <taxon>Cytobacillus</taxon>
    </lineage>
</organism>
<protein>
    <submittedName>
        <fullName evidence="1">Uncharacterized protein</fullName>
    </submittedName>
</protein>
<dbReference type="Proteomes" id="UP000050996">
    <property type="component" value="Unassembled WGS sequence"/>
</dbReference>
<proteinExistence type="predicted"/>
<gene>
    <name evidence="1" type="ORF">AN957_01145</name>
</gene>
<evidence type="ECO:0000313" key="2">
    <source>
        <dbReference type="Proteomes" id="UP000050996"/>
    </source>
</evidence>